<dbReference type="Gene3D" id="3.30.1540.10">
    <property type="entry name" value="formyl-coa transferase, domain 3"/>
    <property type="match status" value="1"/>
</dbReference>
<dbReference type="Proteomes" id="UP001241747">
    <property type="component" value="Unassembled WGS sequence"/>
</dbReference>
<evidence type="ECO:0000256" key="1">
    <source>
        <dbReference type="ARBA" id="ARBA00022679"/>
    </source>
</evidence>
<organism evidence="2 3">
    <name type="scientific">Xanthobacter agilis</name>
    <dbReference type="NCBI Taxonomy" id="47492"/>
    <lineage>
        <taxon>Bacteria</taxon>
        <taxon>Pseudomonadati</taxon>
        <taxon>Pseudomonadota</taxon>
        <taxon>Alphaproteobacteria</taxon>
        <taxon>Hyphomicrobiales</taxon>
        <taxon>Xanthobacteraceae</taxon>
        <taxon>Xanthobacter</taxon>
    </lineage>
</organism>
<gene>
    <name evidence="2" type="ORF">QOZ94_000391</name>
</gene>
<dbReference type="InterPro" id="IPR044855">
    <property type="entry name" value="CoA-Trfase_III_dom3_sf"/>
</dbReference>
<comment type="caution">
    <text evidence="2">The sequence shown here is derived from an EMBL/GenBank/DDBJ whole genome shotgun (WGS) entry which is preliminary data.</text>
</comment>
<dbReference type="InterPro" id="IPR003673">
    <property type="entry name" value="CoA-Trfase_fam_III"/>
</dbReference>
<protein>
    <submittedName>
        <fullName evidence="2">Crotonobetainyl-CoA:carnitine CoA-transferase CaiB-like acyl-CoA transferase</fullName>
    </submittedName>
</protein>
<dbReference type="PANTHER" id="PTHR48207">
    <property type="entry name" value="SUCCINATE--HYDROXYMETHYLGLUTARATE COA-TRANSFERASE"/>
    <property type="match status" value="1"/>
</dbReference>
<keyword evidence="1" id="KW-0808">Transferase</keyword>
<sequence>MSTFTPTGGLKGLRILDISQALAGPFCSQMLADHGADVIKIEPPGGDMARRVGPFAAEDDLKAYGGMYQCCNRNKRGMVLDLKRPEGREVLLKMVESADAVVENFRVGVMERLGVGYEVLAERNPRLVYTSIRGFGDPRGGRSPYADWPAVDIVSQAMGGLMGLTGPDVDSPMKVGAGPGDAIPGLFAAFATMVALWEARASGKGQYVDVGMVDSVLAFCEPVTNIFSYLGKVPGPVGNRNPEIAPMGAVRAKDGWVVLAVPPGRMWATFCEAIDRRDLIDDPRFATERARVDHADAVYKVIEDFTATRTKAELTQILGGKIPFGPVYTAADIFADPHFTVRDMLPTVEQPGIERRITVPGVPPKLSRTPGGVHVRAPLLGEHTQEVMAEFGFSAAEVEQLRQVAAIG</sequence>
<dbReference type="Pfam" id="PF02515">
    <property type="entry name" value="CoA_transf_3"/>
    <property type="match status" value="1"/>
</dbReference>
<dbReference type="PANTHER" id="PTHR48207:SF3">
    <property type="entry name" value="SUCCINATE--HYDROXYMETHYLGLUTARATE COA-TRANSFERASE"/>
    <property type="match status" value="1"/>
</dbReference>
<name>A0ABU0L914_XANAG</name>
<dbReference type="InterPro" id="IPR050483">
    <property type="entry name" value="CoA-transferase_III_domain"/>
</dbReference>
<proteinExistence type="predicted"/>
<dbReference type="RefSeq" id="WP_237346163.1">
    <property type="nucleotide sequence ID" value="NZ_JABWGX010000016.1"/>
</dbReference>
<dbReference type="Gene3D" id="3.40.50.10540">
    <property type="entry name" value="Crotonobetainyl-coa:carnitine coa-transferase, domain 1"/>
    <property type="match status" value="1"/>
</dbReference>
<dbReference type="EMBL" id="JAUSVY010000001">
    <property type="protein sequence ID" value="MDQ0503621.1"/>
    <property type="molecule type" value="Genomic_DNA"/>
</dbReference>
<dbReference type="InterPro" id="IPR023606">
    <property type="entry name" value="CoA-Trfase_III_dom_1_sf"/>
</dbReference>
<accession>A0ABU0L914</accession>
<keyword evidence="3" id="KW-1185">Reference proteome</keyword>
<reference evidence="2 3" key="1">
    <citation type="submission" date="2023-07" db="EMBL/GenBank/DDBJ databases">
        <title>Genomic Encyclopedia of Type Strains, Phase IV (KMG-IV): sequencing the most valuable type-strain genomes for metagenomic binning, comparative biology and taxonomic classification.</title>
        <authorList>
            <person name="Goeker M."/>
        </authorList>
    </citation>
    <scope>NUCLEOTIDE SEQUENCE [LARGE SCALE GENOMIC DNA]</scope>
    <source>
        <strain evidence="2 3">DSM 3770</strain>
    </source>
</reference>
<evidence type="ECO:0000313" key="3">
    <source>
        <dbReference type="Proteomes" id="UP001241747"/>
    </source>
</evidence>
<dbReference type="SUPFAM" id="SSF89796">
    <property type="entry name" value="CoA-transferase family III (CaiB/BaiF)"/>
    <property type="match status" value="1"/>
</dbReference>
<evidence type="ECO:0000313" key="2">
    <source>
        <dbReference type="EMBL" id="MDQ0503621.1"/>
    </source>
</evidence>